<dbReference type="Proteomes" id="UP000622475">
    <property type="component" value="Unassembled WGS sequence"/>
</dbReference>
<evidence type="ECO:0000256" key="2">
    <source>
        <dbReference type="SAM" id="SignalP"/>
    </source>
</evidence>
<evidence type="ECO:0000313" key="3">
    <source>
        <dbReference type="EMBL" id="MBE9663961.1"/>
    </source>
</evidence>
<evidence type="ECO:0000256" key="1">
    <source>
        <dbReference type="SAM" id="MobiDB-lite"/>
    </source>
</evidence>
<proteinExistence type="predicted"/>
<feature type="compositionally biased region" description="Low complexity" evidence="1">
    <location>
        <begin position="23"/>
        <end position="48"/>
    </location>
</feature>
<feature type="region of interest" description="Disordered" evidence="1">
    <location>
        <begin position="150"/>
        <end position="171"/>
    </location>
</feature>
<feature type="compositionally biased region" description="Gly residues" evidence="1">
    <location>
        <begin position="50"/>
        <end position="61"/>
    </location>
</feature>
<name>A0A929L691_9SPHI</name>
<protein>
    <submittedName>
        <fullName evidence="3">Gliding motility protein GldN</fullName>
    </submittedName>
</protein>
<organism evidence="3 4">
    <name type="scientific">Mucilaginibacter myungsuensis</name>
    <dbReference type="NCBI Taxonomy" id="649104"/>
    <lineage>
        <taxon>Bacteria</taxon>
        <taxon>Pseudomonadati</taxon>
        <taxon>Bacteroidota</taxon>
        <taxon>Sphingobacteriia</taxon>
        <taxon>Sphingobacteriales</taxon>
        <taxon>Sphingobacteriaceae</taxon>
        <taxon>Mucilaginibacter</taxon>
    </lineage>
</organism>
<dbReference type="AlphaFoldDB" id="A0A929L691"/>
<sequence>MKKQLFIVGLCLLSVSAFAQKGKTTTKKATPTKKTNTAAKKPAAKPTTLGGAGNAGNGGAGQSLTDTLPKNAKLTDTTAFERPMDGYFKKATILSAKVTPYAPLREADIAMKKRVWREIDTREKLNNYLSSPKARLIDVLLEAIKRGELTAYDPTPNPDPKKEDPDGDAFATPLSSEAALAKLSESTLVEKRDADNNVISSKLEANPVNPDSIIRFRIKEDWLFDKQRSVWEPRIIGIAPLVKPKTNFEGADFTPAFWIHFPSARDILAHKEVVVQDNDATGLSFDDIFMKRIFASYIVKVSNNKNERIRDNYNGLDRLYESERLKKQLMDWELDLWQY</sequence>
<feature type="chain" id="PRO_5037140314" evidence="2">
    <location>
        <begin position="20"/>
        <end position="339"/>
    </location>
</feature>
<accession>A0A929L691</accession>
<keyword evidence="2" id="KW-0732">Signal</keyword>
<dbReference type="InterPro" id="IPR019847">
    <property type="entry name" value="Gliding_motility_assoc_GldN"/>
</dbReference>
<dbReference type="NCBIfam" id="TIGR03523">
    <property type="entry name" value="GldN"/>
    <property type="match status" value="1"/>
</dbReference>
<dbReference type="RefSeq" id="WP_194113209.1">
    <property type="nucleotide sequence ID" value="NZ_JADFFL010000008.1"/>
</dbReference>
<dbReference type="EMBL" id="JADFFL010000008">
    <property type="protein sequence ID" value="MBE9663961.1"/>
    <property type="molecule type" value="Genomic_DNA"/>
</dbReference>
<feature type="signal peptide" evidence="2">
    <location>
        <begin position="1"/>
        <end position="19"/>
    </location>
</feature>
<comment type="caution">
    <text evidence="3">The sequence shown here is derived from an EMBL/GenBank/DDBJ whole genome shotgun (WGS) entry which is preliminary data.</text>
</comment>
<evidence type="ECO:0000313" key="4">
    <source>
        <dbReference type="Proteomes" id="UP000622475"/>
    </source>
</evidence>
<reference evidence="3" key="1">
    <citation type="submission" date="2020-10" db="EMBL/GenBank/DDBJ databases">
        <title>Mucilaginibacter mali sp. nov., isolated from rhizosphere soil of apple orchard.</title>
        <authorList>
            <person name="Lee J.-S."/>
            <person name="Kim H.S."/>
            <person name="Kim J.-S."/>
        </authorList>
    </citation>
    <scope>NUCLEOTIDE SEQUENCE</scope>
    <source>
        <strain evidence="3">KCTC 22746</strain>
    </source>
</reference>
<dbReference type="Pfam" id="PF19841">
    <property type="entry name" value="GldN"/>
    <property type="match status" value="1"/>
</dbReference>
<gene>
    <name evidence="3" type="primary">gldN</name>
    <name evidence="3" type="ORF">IRJ16_18910</name>
</gene>
<keyword evidence="4" id="KW-1185">Reference proteome</keyword>
<feature type="region of interest" description="Disordered" evidence="1">
    <location>
        <begin position="23"/>
        <end position="68"/>
    </location>
</feature>